<dbReference type="EMBL" id="JACHGY010000001">
    <property type="protein sequence ID" value="MBB6431313.1"/>
    <property type="molecule type" value="Genomic_DNA"/>
</dbReference>
<dbReference type="RefSeq" id="WP_184678791.1">
    <property type="nucleotide sequence ID" value="NZ_JACHGY010000001.1"/>
</dbReference>
<sequence>MNQSLDDLMQNASQLLTDMDYLGSEALCLEALALAKEAGDWTAYARIVLPLQECRRQRRLTAADTAVQLGTNACWNDPRDGCVAVTKPLDRSAAEGIARSALEYKRQVEVLWCDNETREDTWTLATLGDIQVRCSVPAPDADWVNQRLSPGDDGFAAAGHWFIAASEALGDAALHQIEAPLGSLDRVEQLEAMLAMVGDHEILHQRLADAARAMPLGQPT</sequence>
<name>A0A7X0LMR9_9BACT</name>
<evidence type="ECO:0000313" key="2">
    <source>
        <dbReference type="Proteomes" id="UP000541810"/>
    </source>
</evidence>
<keyword evidence="2" id="KW-1185">Reference proteome</keyword>
<reference evidence="1 2" key="1">
    <citation type="submission" date="2020-08" db="EMBL/GenBank/DDBJ databases">
        <title>Genomic Encyclopedia of Type Strains, Phase IV (KMG-IV): sequencing the most valuable type-strain genomes for metagenomic binning, comparative biology and taxonomic classification.</title>
        <authorList>
            <person name="Goeker M."/>
        </authorList>
    </citation>
    <scope>NUCLEOTIDE SEQUENCE [LARGE SCALE GENOMIC DNA]</scope>
    <source>
        <strain evidence="1 2">DSM 103725</strain>
    </source>
</reference>
<organism evidence="1 2">
    <name type="scientific">Algisphaera agarilytica</name>
    <dbReference type="NCBI Taxonomy" id="1385975"/>
    <lineage>
        <taxon>Bacteria</taxon>
        <taxon>Pseudomonadati</taxon>
        <taxon>Planctomycetota</taxon>
        <taxon>Phycisphaerae</taxon>
        <taxon>Phycisphaerales</taxon>
        <taxon>Phycisphaeraceae</taxon>
        <taxon>Algisphaera</taxon>
    </lineage>
</organism>
<proteinExistence type="predicted"/>
<dbReference type="AlphaFoldDB" id="A0A7X0LMR9"/>
<comment type="caution">
    <text evidence="1">The sequence shown here is derived from an EMBL/GenBank/DDBJ whole genome shotgun (WGS) entry which is preliminary data.</text>
</comment>
<gene>
    <name evidence="1" type="ORF">HNQ40_003119</name>
</gene>
<accession>A0A7X0LMR9</accession>
<protein>
    <submittedName>
        <fullName evidence="1">Uncharacterized protein</fullName>
    </submittedName>
</protein>
<evidence type="ECO:0000313" key="1">
    <source>
        <dbReference type="EMBL" id="MBB6431313.1"/>
    </source>
</evidence>
<dbReference type="Proteomes" id="UP000541810">
    <property type="component" value="Unassembled WGS sequence"/>
</dbReference>